<evidence type="ECO:0000256" key="6">
    <source>
        <dbReference type="ARBA" id="ARBA00023136"/>
    </source>
</evidence>
<organism evidence="7 8">
    <name type="scientific">Allacma fusca</name>
    <dbReference type="NCBI Taxonomy" id="39272"/>
    <lineage>
        <taxon>Eukaryota</taxon>
        <taxon>Metazoa</taxon>
        <taxon>Ecdysozoa</taxon>
        <taxon>Arthropoda</taxon>
        <taxon>Hexapoda</taxon>
        <taxon>Collembola</taxon>
        <taxon>Symphypleona</taxon>
        <taxon>Sminthuridae</taxon>
        <taxon>Allacma</taxon>
    </lineage>
</organism>
<dbReference type="AlphaFoldDB" id="A0A8J2PRF5"/>
<evidence type="ECO:0000256" key="3">
    <source>
        <dbReference type="ARBA" id="ARBA00004370"/>
    </source>
</evidence>
<keyword evidence="8" id="KW-1185">Reference proteome</keyword>
<dbReference type="InterPro" id="IPR052374">
    <property type="entry name" value="SERAC1"/>
</dbReference>
<dbReference type="GO" id="GO:0005783">
    <property type="term" value="C:endoplasmic reticulum"/>
    <property type="evidence" value="ECO:0007669"/>
    <property type="project" value="UniProtKB-SubCell"/>
</dbReference>
<dbReference type="GO" id="GO:0016020">
    <property type="term" value="C:membrane"/>
    <property type="evidence" value="ECO:0007669"/>
    <property type="project" value="UniProtKB-SubCell"/>
</dbReference>
<evidence type="ECO:0000256" key="5">
    <source>
        <dbReference type="ARBA" id="ARBA00023128"/>
    </source>
</evidence>
<dbReference type="PANTHER" id="PTHR48182">
    <property type="entry name" value="PROTEIN SERAC1"/>
    <property type="match status" value="1"/>
</dbReference>
<evidence type="ECO:0000313" key="8">
    <source>
        <dbReference type="Proteomes" id="UP000708208"/>
    </source>
</evidence>
<protein>
    <submittedName>
        <fullName evidence="7">Uncharacterized protein</fullName>
    </submittedName>
</protein>
<keyword evidence="4" id="KW-0256">Endoplasmic reticulum</keyword>
<gene>
    <name evidence="7" type="ORF">AFUS01_LOCUS40556</name>
</gene>
<dbReference type="PANTHER" id="PTHR48182:SF2">
    <property type="entry name" value="PROTEIN SERAC1"/>
    <property type="match status" value="1"/>
</dbReference>
<comment type="subcellular location">
    <subcellularLocation>
        <location evidence="2">Endoplasmic reticulum</location>
    </subcellularLocation>
    <subcellularLocation>
        <location evidence="3">Membrane</location>
    </subcellularLocation>
    <subcellularLocation>
        <location evidence="1">Mitochondrion</location>
    </subcellularLocation>
</comment>
<evidence type="ECO:0000256" key="4">
    <source>
        <dbReference type="ARBA" id="ARBA00022824"/>
    </source>
</evidence>
<reference evidence="7" key="1">
    <citation type="submission" date="2021-06" db="EMBL/GenBank/DDBJ databases">
        <authorList>
            <person name="Hodson N. C."/>
            <person name="Mongue J. A."/>
            <person name="Jaron S. K."/>
        </authorList>
    </citation>
    <scope>NUCLEOTIDE SEQUENCE</scope>
</reference>
<name>A0A8J2PRF5_9HEXA</name>
<dbReference type="OrthoDB" id="5086500at2759"/>
<dbReference type="GO" id="GO:0005739">
    <property type="term" value="C:mitochondrion"/>
    <property type="evidence" value="ECO:0007669"/>
    <property type="project" value="UniProtKB-SubCell"/>
</dbReference>
<evidence type="ECO:0000256" key="1">
    <source>
        <dbReference type="ARBA" id="ARBA00004173"/>
    </source>
</evidence>
<evidence type="ECO:0000256" key="2">
    <source>
        <dbReference type="ARBA" id="ARBA00004240"/>
    </source>
</evidence>
<evidence type="ECO:0000313" key="7">
    <source>
        <dbReference type="EMBL" id="CAG7830774.1"/>
    </source>
</evidence>
<accession>A0A8J2PRF5</accession>
<keyword evidence="5" id="KW-0496">Mitochondrion</keyword>
<proteinExistence type="predicted"/>
<dbReference type="Proteomes" id="UP000708208">
    <property type="component" value="Unassembled WGS sequence"/>
</dbReference>
<comment type="caution">
    <text evidence="7">The sequence shown here is derived from an EMBL/GenBank/DDBJ whole genome shotgun (WGS) entry which is preliminary data.</text>
</comment>
<sequence>MLAQPVANIDCELGKGDCKVFHQHLLYQDWHEPCTLAECRTIFDRSSELLEKLASAGIGNRPIIWVTHSMGGLLVKQLLCQGSQIAV</sequence>
<dbReference type="EMBL" id="CAJVCH010557521">
    <property type="protein sequence ID" value="CAG7830774.1"/>
    <property type="molecule type" value="Genomic_DNA"/>
</dbReference>
<keyword evidence="6" id="KW-0472">Membrane</keyword>